<evidence type="ECO:0000256" key="1">
    <source>
        <dbReference type="ARBA" id="ARBA00022630"/>
    </source>
</evidence>
<keyword evidence="1" id="KW-0285">Flavoprotein</keyword>
<dbReference type="Pfam" id="PF07992">
    <property type="entry name" value="Pyr_redox_2"/>
    <property type="match status" value="1"/>
</dbReference>
<protein>
    <submittedName>
        <fullName evidence="7">Thioredoxin-disulfide reductase</fullName>
    </submittedName>
</protein>
<gene>
    <name evidence="7" type="ORF">COT54_03870</name>
</gene>
<dbReference type="GO" id="GO:0016668">
    <property type="term" value="F:oxidoreductase activity, acting on a sulfur group of donors, NAD(P) as acceptor"/>
    <property type="evidence" value="ECO:0007669"/>
    <property type="project" value="UniProtKB-ARBA"/>
</dbReference>
<dbReference type="PROSITE" id="PS00573">
    <property type="entry name" value="PYRIDINE_REDOX_2"/>
    <property type="match status" value="1"/>
</dbReference>
<evidence type="ECO:0000256" key="3">
    <source>
        <dbReference type="ARBA" id="ARBA00023002"/>
    </source>
</evidence>
<feature type="domain" description="FAD/NAD(P)-binding" evidence="6">
    <location>
        <begin position="7"/>
        <end position="294"/>
    </location>
</feature>
<proteinExistence type="predicted"/>
<evidence type="ECO:0000256" key="2">
    <source>
        <dbReference type="ARBA" id="ARBA00022827"/>
    </source>
</evidence>
<dbReference type="InterPro" id="IPR023753">
    <property type="entry name" value="FAD/NAD-binding_dom"/>
</dbReference>
<dbReference type="InterPro" id="IPR050097">
    <property type="entry name" value="Ferredoxin-NADP_redctase_2"/>
</dbReference>
<dbReference type="EMBL" id="PEYY01000141">
    <property type="protein sequence ID" value="PIS17594.1"/>
    <property type="molecule type" value="Genomic_DNA"/>
</dbReference>
<sequence>MEIKKHKIAIIGSGPAGLAAAIYTSRAQIDTTIYAGEEPGGQLTKTTEIENYPGVMGKTGPELMLAMTSQAQKFGTKIMYESVAHGSWLMAHGKHKLVSESGEKEFDAVILAMGASPRLLGVGEEKYWGKGFSTCAVCDAAFYKGKNVYVVGGGDAAIEDAMALTKFARNVTIVVRRDKLRASVAMQKRILDNPTVKILWNSEVEKINGVDKVESLVINGETVGAEGLFFAIGHIPATGWLKGSDVKLDENGYIDLQGDSLKVWPTMTSVAGVFAAGDCSDHRYRQAATAVGMGVQAALDIERWLACLPAGRRQNA</sequence>
<evidence type="ECO:0000256" key="5">
    <source>
        <dbReference type="ARBA" id="ARBA00023284"/>
    </source>
</evidence>
<dbReference type="PRINTS" id="PR00469">
    <property type="entry name" value="PNDRDTASEII"/>
</dbReference>
<evidence type="ECO:0000256" key="4">
    <source>
        <dbReference type="ARBA" id="ARBA00023157"/>
    </source>
</evidence>
<dbReference type="Proteomes" id="UP000229574">
    <property type="component" value="Unassembled WGS sequence"/>
</dbReference>
<dbReference type="Gene3D" id="3.50.50.60">
    <property type="entry name" value="FAD/NAD(P)-binding domain"/>
    <property type="match status" value="2"/>
</dbReference>
<keyword evidence="4" id="KW-1015">Disulfide bond</keyword>
<accession>A0A2H0WY58</accession>
<dbReference type="PANTHER" id="PTHR48105">
    <property type="entry name" value="THIOREDOXIN REDUCTASE 1-RELATED-RELATED"/>
    <property type="match status" value="1"/>
</dbReference>
<evidence type="ECO:0000313" key="7">
    <source>
        <dbReference type="EMBL" id="PIS17594.1"/>
    </source>
</evidence>
<evidence type="ECO:0000259" key="6">
    <source>
        <dbReference type="Pfam" id="PF07992"/>
    </source>
</evidence>
<dbReference type="InterPro" id="IPR036188">
    <property type="entry name" value="FAD/NAD-bd_sf"/>
</dbReference>
<organism evidence="7 8">
    <name type="scientific">Candidatus Collierbacteria bacterium CG09_land_8_20_14_0_10_46_12</name>
    <dbReference type="NCBI Taxonomy" id="1974533"/>
    <lineage>
        <taxon>Bacteria</taxon>
        <taxon>Candidatus Collieribacteriota</taxon>
    </lineage>
</organism>
<comment type="caution">
    <text evidence="7">The sequence shown here is derived from an EMBL/GenBank/DDBJ whole genome shotgun (WGS) entry which is preliminary data.</text>
</comment>
<keyword evidence="5" id="KW-0676">Redox-active center</keyword>
<keyword evidence="3" id="KW-0560">Oxidoreductase</keyword>
<dbReference type="AlphaFoldDB" id="A0A2H0WY58"/>
<keyword evidence="2" id="KW-0274">FAD</keyword>
<dbReference type="InterPro" id="IPR008255">
    <property type="entry name" value="Pyr_nucl-diS_OxRdtase_2_AS"/>
</dbReference>
<evidence type="ECO:0000313" key="8">
    <source>
        <dbReference type="Proteomes" id="UP000229574"/>
    </source>
</evidence>
<dbReference type="PRINTS" id="PR00368">
    <property type="entry name" value="FADPNR"/>
</dbReference>
<name>A0A2H0WY58_9BACT</name>
<dbReference type="SUPFAM" id="SSF51905">
    <property type="entry name" value="FAD/NAD(P)-binding domain"/>
    <property type="match status" value="1"/>
</dbReference>
<reference evidence="8" key="1">
    <citation type="submission" date="2017-09" db="EMBL/GenBank/DDBJ databases">
        <title>Depth-based differentiation of microbial function through sediment-hosted aquifers and enrichment of novel symbionts in the deep terrestrial subsurface.</title>
        <authorList>
            <person name="Probst A.J."/>
            <person name="Ladd B."/>
            <person name="Jarett J.K."/>
            <person name="Geller-Mcgrath D.E."/>
            <person name="Sieber C.M.K."/>
            <person name="Emerson J.B."/>
            <person name="Anantharaman K."/>
            <person name="Thomas B.C."/>
            <person name="Malmstrom R."/>
            <person name="Stieglmeier M."/>
            <person name="Klingl A."/>
            <person name="Woyke T."/>
            <person name="Ryan C.M."/>
            <person name="Banfield J.F."/>
        </authorList>
    </citation>
    <scope>NUCLEOTIDE SEQUENCE [LARGE SCALE GENOMIC DNA]</scope>
</reference>